<dbReference type="OrthoDB" id="1014491at2"/>
<dbReference type="KEGG" id="woc:BA177_00370"/>
<name>A0A193LBJ7_9GAMM</name>
<reference evidence="2 3" key="1">
    <citation type="submission" date="2016-06" db="EMBL/GenBank/DDBJ databases">
        <title>Complete genome sequence of a deep-branching marine Gamma Proteobacterium Woeseia oceani type strain XK5.</title>
        <authorList>
            <person name="Mu D."/>
            <person name="Du Z."/>
        </authorList>
    </citation>
    <scope>NUCLEOTIDE SEQUENCE [LARGE SCALE GENOMIC DNA]</scope>
    <source>
        <strain evidence="2 3">XK5</strain>
    </source>
</reference>
<dbReference type="EMBL" id="CP016268">
    <property type="protein sequence ID" value="ANO49872.1"/>
    <property type="molecule type" value="Genomic_DNA"/>
</dbReference>
<dbReference type="Pfam" id="PF13557">
    <property type="entry name" value="Phenol_MetA_deg"/>
    <property type="match status" value="1"/>
</dbReference>
<dbReference type="STRING" id="1548547.BA177_00370"/>
<accession>A0A193LBJ7</accession>
<feature type="chain" id="PRO_5008259991" description="Transporter" evidence="1">
    <location>
        <begin position="20"/>
        <end position="244"/>
    </location>
</feature>
<evidence type="ECO:0008006" key="4">
    <source>
        <dbReference type="Google" id="ProtNLM"/>
    </source>
</evidence>
<evidence type="ECO:0000256" key="1">
    <source>
        <dbReference type="SAM" id="SignalP"/>
    </source>
</evidence>
<gene>
    <name evidence="2" type="ORF">BA177_00370</name>
</gene>
<dbReference type="RefSeq" id="WP_068611711.1">
    <property type="nucleotide sequence ID" value="NZ_CP016268.1"/>
</dbReference>
<sequence>MVKSIIPVLTLLFSVTAIAEDNINAERPGFSSSPLTLDYRRWQVEVGYQYQRINSAQDAHTLPLLLLRYGAGERAEVQFSWAGFNEVDTGPGSFTGTTDASVGVKWQLTDDAATTPIGVFASLSLPVGDDEFSSDEVDPTLGLFWAHNGRINLFGTVLLSEFDEQSAISNGIGISLPVSDRCRGCGAYLEYFGTYPEDGGPQHNLNGGMTFLRSADLQFDVHLGLGLNDRAPDSFVGLGAAYRF</sequence>
<evidence type="ECO:0000313" key="2">
    <source>
        <dbReference type="EMBL" id="ANO49872.1"/>
    </source>
</evidence>
<feature type="signal peptide" evidence="1">
    <location>
        <begin position="1"/>
        <end position="19"/>
    </location>
</feature>
<keyword evidence="3" id="KW-1185">Reference proteome</keyword>
<dbReference type="Proteomes" id="UP000092695">
    <property type="component" value="Chromosome"/>
</dbReference>
<evidence type="ECO:0000313" key="3">
    <source>
        <dbReference type="Proteomes" id="UP000092695"/>
    </source>
</evidence>
<keyword evidence="1" id="KW-0732">Signal</keyword>
<organism evidence="2 3">
    <name type="scientific">Woeseia oceani</name>
    <dbReference type="NCBI Taxonomy" id="1548547"/>
    <lineage>
        <taxon>Bacteria</taxon>
        <taxon>Pseudomonadati</taxon>
        <taxon>Pseudomonadota</taxon>
        <taxon>Gammaproteobacteria</taxon>
        <taxon>Woeseiales</taxon>
        <taxon>Woeseiaceae</taxon>
        <taxon>Woeseia</taxon>
    </lineage>
</organism>
<dbReference type="AlphaFoldDB" id="A0A193LBJ7"/>
<dbReference type="InterPro" id="IPR025737">
    <property type="entry name" value="FApF"/>
</dbReference>
<protein>
    <recommendedName>
        <fullName evidence="4">Transporter</fullName>
    </recommendedName>
</protein>
<proteinExistence type="predicted"/>